<sequence length="76" mass="8997">MVGENNKISKELITRMDGMEIEFAEERQLSRQRHAESKQLHKVLKESRSQNVDISYLRDKVAEHDMEIHRLKVAVH</sequence>
<dbReference type="Proteomes" id="UP000595349">
    <property type="component" value="Chromosome"/>
</dbReference>
<proteinExistence type="predicted"/>
<dbReference type="AlphaFoldDB" id="A0A7T7CG77"/>
<accession>A0A7T7CG77</accession>
<name>A0A7T7CG77_9BACI</name>
<dbReference type="KEGG" id="scib:HUG20_13135"/>
<evidence type="ECO:0000313" key="1">
    <source>
        <dbReference type="EMBL" id="QQK80744.1"/>
    </source>
</evidence>
<keyword evidence="2" id="KW-1185">Reference proteome</keyword>
<dbReference type="RefSeq" id="WP_200085111.1">
    <property type="nucleotide sequence ID" value="NZ_CP054706.1"/>
</dbReference>
<evidence type="ECO:0000313" key="2">
    <source>
        <dbReference type="Proteomes" id="UP000595349"/>
    </source>
</evidence>
<protein>
    <submittedName>
        <fullName evidence="1">Uncharacterized protein</fullName>
    </submittedName>
</protein>
<dbReference type="EMBL" id="CP054706">
    <property type="protein sequence ID" value="QQK80744.1"/>
    <property type="molecule type" value="Genomic_DNA"/>
</dbReference>
<reference evidence="1 2" key="1">
    <citation type="submission" date="2020-06" db="EMBL/GenBank/DDBJ databases">
        <title>Genomic analysis of Salicibibacter sp. NKC21-4.</title>
        <authorList>
            <person name="Oh Y.J."/>
        </authorList>
    </citation>
    <scope>NUCLEOTIDE SEQUENCE [LARGE SCALE GENOMIC DNA]</scope>
    <source>
        <strain evidence="1 2">NKC21-4</strain>
    </source>
</reference>
<gene>
    <name evidence="1" type="ORF">HUG20_13135</name>
</gene>
<organism evidence="1 2">
    <name type="scientific">Salicibibacter cibi</name>
    <dbReference type="NCBI Taxonomy" id="2743001"/>
    <lineage>
        <taxon>Bacteria</taxon>
        <taxon>Bacillati</taxon>
        <taxon>Bacillota</taxon>
        <taxon>Bacilli</taxon>
        <taxon>Bacillales</taxon>
        <taxon>Bacillaceae</taxon>
        <taxon>Salicibibacter</taxon>
    </lineage>
</organism>